<dbReference type="Pfam" id="PF13432">
    <property type="entry name" value="TPR_16"/>
    <property type="match status" value="1"/>
</dbReference>
<feature type="chain" id="PRO_5035295515" evidence="2">
    <location>
        <begin position="22"/>
        <end position="250"/>
    </location>
</feature>
<protein>
    <submittedName>
        <fullName evidence="3">Pilus assembly protein PilF</fullName>
    </submittedName>
</protein>
<reference evidence="3" key="2">
    <citation type="submission" date="2020-09" db="EMBL/GenBank/DDBJ databases">
        <authorList>
            <person name="Sun Q."/>
            <person name="Zhou Y."/>
        </authorList>
    </citation>
    <scope>NUCLEOTIDE SEQUENCE</scope>
    <source>
        <strain evidence="3">CGMCC 1.15758</strain>
    </source>
</reference>
<dbReference type="GO" id="GO:0003729">
    <property type="term" value="F:mRNA binding"/>
    <property type="evidence" value="ECO:0007669"/>
    <property type="project" value="InterPro"/>
</dbReference>
<reference evidence="3" key="1">
    <citation type="journal article" date="2014" name="Int. J. Syst. Evol. Microbiol.">
        <title>Complete genome sequence of Corynebacterium casei LMG S-19264T (=DSM 44701T), isolated from a smear-ripened cheese.</title>
        <authorList>
            <consortium name="US DOE Joint Genome Institute (JGI-PGF)"/>
            <person name="Walter F."/>
            <person name="Albersmeier A."/>
            <person name="Kalinowski J."/>
            <person name="Ruckert C."/>
        </authorList>
    </citation>
    <scope>NUCLEOTIDE SEQUENCE</scope>
    <source>
        <strain evidence="3">CGMCC 1.15758</strain>
    </source>
</reference>
<evidence type="ECO:0000313" key="3">
    <source>
        <dbReference type="EMBL" id="GGG02139.1"/>
    </source>
</evidence>
<dbReference type="SMART" id="SM00028">
    <property type="entry name" value="TPR"/>
    <property type="match status" value="4"/>
</dbReference>
<feature type="repeat" description="TPR" evidence="1">
    <location>
        <begin position="79"/>
        <end position="112"/>
    </location>
</feature>
<dbReference type="Pfam" id="PF13181">
    <property type="entry name" value="TPR_8"/>
    <property type="match status" value="1"/>
</dbReference>
<gene>
    <name evidence="3" type="ORF">GCM10010995_19480</name>
</gene>
<dbReference type="InterPro" id="IPR019734">
    <property type="entry name" value="TPR_rpt"/>
</dbReference>
<keyword evidence="4" id="KW-1185">Reference proteome</keyword>
<dbReference type="InterPro" id="IPR011990">
    <property type="entry name" value="TPR-like_helical_dom_sf"/>
</dbReference>
<evidence type="ECO:0000256" key="1">
    <source>
        <dbReference type="PROSITE-ProRule" id="PRU00339"/>
    </source>
</evidence>
<accession>A0A8J2Z5L3</accession>
<feature type="repeat" description="TPR" evidence="1">
    <location>
        <begin position="150"/>
        <end position="183"/>
    </location>
</feature>
<feature type="signal peptide" evidence="2">
    <location>
        <begin position="1"/>
        <end position="21"/>
    </location>
</feature>
<comment type="caution">
    <text evidence="3">The sequence shown here is derived from an EMBL/GenBank/DDBJ whole genome shotgun (WGS) entry which is preliminary data.</text>
</comment>
<keyword evidence="2" id="KW-0732">Signal</keyword>
<dbReference type="RefSeq" id="WP_117003274.1">
    <property type="nucleotide sequence ID" value="NZ_BMJS01000024.1"/>
</dbReference>
<dbReference type="Proteomes" id="UP000636949">
    <property type="component" value="Unassembled WGS sequence"/>
</dbReference>
<name>A0A8J2Z5L3_9GAMM</name>
<sequence>MLKTRNPLVKAGLFISIVMVAGCASNSKQLPDIPEAPTVDYAKAAKINAELAVVYAQREMLDRAKEKLLKAKSQDANVPTIYYAEGLYYQNLGMPDLAEGSYEKALRMAPDDFQAYNFYAQFLCMDKHKYQQANNLFQRSIVLPKNINLAETFTLYGRCLLEQGNSKQAKRYFEKAIDQGAGSTLSYWELAQLEYHERDYKDALSMVNRYIELAGKTQENIKLKMDILQALGNYNEAATLRLQLSSKLYE</sequence>
<dbReference type="AlphaFoldDB" id="A0A8J2Z5L3"/>
<evidence type="ECO:0000256" key="2">
    <source>
        <dbReference type="SAM" id="SignalP"/>
    </source>
</evidence>
<dbReference type="PANTHER" id="PTHR44917">
    <property type="entry name" value="PROTEIN HIGH CHLOROPHYLL FLUORESCENT 107"/>
    <property type="match status" value="1"/>
</dbReference>
<evidence type="ECO:0000313" key="4">
    <source>
        <dbReference type="Proteomes" id="UP000636949"/>
    </source>
</evidence>
<dbReference type="NCBIfam" id="TIGR02521">
    <property type="entry name" value="type_IV_pilW"/>
    <property type="match status" value="1"/>
</dbReference>
<dbReference type="PANTHER" id="PTHR44917:SF1">
    <property type="entry name" value="PROTEIN HIGH CHLOROPHYLL FLUORESCENT 107"/>
    <property type="match status" value="1"/>
</dbReference>
<dbReference type="InterPro" id="IPR044624">
    <property type="entry name" value="Mbb1-like"/>
</dbReference>
<organism evidence="3 4">
    <name type="scientific">Cysteiniphilum litorale</name>
    <dbReference type="NCBI Taxonomy" id="2056700"/>
    <lineage>
        <taxon>Bacteria</taxon>
        <taxon>Pseudomonadati</taxon>
        <taxon>Pseudomonadota</taxon>
        <taxon>Gammaproteobacteria</taxon>
        <taxon>Thiotrichales</taxon>
        <taxon>Fastidiosibacteraceae</taxon>
        <taxon>Cysteiniphilum</taxon>
    </lineage>
</organism>
<dbReference type="InterPro" id="IPR013360">
    <property type="entry name" value="Pilus_4_PilW"/>
</dbReference>
<dbReference type="SUPFAM" id="SSF81901">
    <property type="entry name" value="HCP-like"/>
    <property type="match status" value="1"/>
</dbReference>
<proteinExistence type="predicted"/>
<dbReference type="EMBL" id="BMJS01000024">
    <property type="protein sequence ID" value="GGG02139.1"/>
    <property type="molecule type" value="Genomic_DNA"/>
</dbReference>
<dbReference type="PROSITE" id="PS51257">
    <property type="entry name" value="PROKAR_LIPOPROTEIN"/>
    <property type="match status" value="1"/>
</dbReference>
<dbReference type="Gene3D" id="1.25.40.10">
    <property type="entry name" value="Tetratricopeptide repeat domain"/>
    <property type="match status" value="1"/>
</dbReference>
<keyword evidence="1" id="KW-0802">TPR repeat</keyword>
<dbReference type="PROSITE" id="PS50005">
    <property type="entry name" value="TPR"/>
    <property type="match status" value="2"/>
</dbReference>
<dbReference type="OrthoDB" id="5603834at2"/>
<dbReference type="GO" id="GO:0006397">
    <property type="term" value="P:mRNA processing"/>
    <property type="evidence" value="ECO:0007669"/>
    <property type="project" value="InterPro"/>
</dbReference>